<reference evidence="4" key="1">
    <citation type="journal article" date="2019" name="Int. J. Syst. Evol. Microbiol.">
        <title>The Global Catalogue of Microorganisms (GCM) 10K type strain sequencing project: providing services to taxonomists for standard genome sequencing and annotation.</title>
        <authorList>
            <consortium name="The Broad Institute Genomics Platform"/>
            <consortium name="The Broad Institute Genome Sequencing Center for Infectious Disease"/>
            <person name="Wu L."/>
            <person name="Ma J."/>
        </authorList>
    </citation>
    <scope>NUCLEOTIDE SEQUENCE [LARGE SCALE GENOMIC DNA]</scope>
    <source>
        <strain evidence="4">JCM 17975</strain>
    </source>
</reference>
<organism evidence="3 4">
    <name type="scientific">Promicromonospora umidemergens</name>
    <dbReference type="NCBI Taxonomy" id="629679"/>
    <lineage>
        <taxon>Bacteria</taxon>
        <taxon>Bacillati</taxon>
        <taxon>Actinomycetota</taxon>
        <taxon>Actinomycetes</taxon>
        <taxon>Micrococcales</taxon>
        <taxon>Promicromonosporaceae</taxon>
        <taxon>Promicromonospora</taxon>
    </lineage>
</organism>
<name>A0ABP8XIN8_9MICO</name>
<sequence length="370" mass="40082">MGKDTRTPEQKRADQKAQLESMHVQLTEAVEGLVTGQDWRKAVEFAARFRKRSFNNVLLIRSQHLQAYQEGRVPGPEPTYVAGFTQWKQLGRSPQKGAYKIYAPVTSRFASATPRDPDSWRKLATGEKARPGESVTTKKTGNRIASVWDVSQTTGDPLPERPRPQLLHGQAPDGLWDGLARIVEQEGYRLLDAPDAASIGGADGATDLRAKTVQVRLDLDEMDRCATLAHELGHLVLLPKDGADAVGHVGIGEVEAESFSLMVAAAHGVDTTKYSVPYVSGWASTVPGSTPAEVMRATGERVRQAARSVLDRLETVQVPDGDPPGLDREALRASSRAATSRRTATRSGRDRSTPQAGARPSTPPAQELGL</sequence>
<evidence type="ECO:0000313" key="3">
    <source>
        <dbReference type="EMBL" id="GAA4706540.1"/>
    </source>
</evidence>
<feature type="region of interest" description="Disordered" evidence="1">
    <location>
        <begin position="113"/>
        <end position="143"/>
    </location>
</feature>
<dbReference type="RefSeq" id="WP_253869332.1">
    <property type="nucleotide sequence ID" value="NZ_BAABHM010000012.1"/>
</dbReference>
<accession>A0ABP8XIN8</accession>
<dbReference type="Pfam" id="PF08401">
    <property type="entry name" value="ArdcN"/>
    <property type="match status" value="1"/>
</dbReference>
<keyword evidence="4" id="KW-1185">Reference proteome</keyword>
<evidence type="ECO:0000313" key="4">
    <source>
        <dbReference type="Proteomes" id="UP001500843"/>
    </source>
</evidence>
<proteinExistence type="predicted"/>
<gene>
    <name evidence="3" type="ORF">GCM10023198_30850</name>
</gene>
<feature type="domain" description="N-terminal" evidence="2">
    <location>
        <begin position="26"/>
        <end position="121"/>
    </location>
</feature>
<dbReference type="InterPro" id="IPR013610">
    <property type="entry name" value="ArdC_N"/>
</dbReference>
<protein>
    <recommendedName>
        <fullName evidence="2">N-terminal domain-containing protein</fullName>
    </recommendedName>
</protein>
<evidence type="ECO:0000259" key="2">
    <source>
        <dbReference type="Pfam" id="PF08401"/>
    </source>
</evidence>
<comment type="caution">
    <text evidence="3">The sequence shown here is derived from an EMBL/GenBank/DDBJ whole genome shotgun (WGS) entry which is preliminary data.</text>
</comment>
<dbReference type="Proteomes" id="UP001500843">
    <property type="component" value="Unassembled WGS sequence"/>
</dbReference>
<feature type="region of interest" description="Disordered" evidence="1">
    <location>
        <begin position="316"/>
        <end position="370"/>
    </location>
</feature>
<feature type="compositionally biased region" description="Basic and acidic residues" evidence="1">
    <location>
        <begin position="115"/>
        <end position="131"/>
    </location>
</feature>
<evidence type="ECO:0000256" key="1">
    <source>
        <dbReference type="SAM" id="MobiDB-lite"/>
    </source>
</evidence>
<dbReference type="EMBL" id="BAABHM010000012">
    <property type="protein sequence ID" value="GAA4706540.1"/>
    <property type="molecule type" value="Genomic_DNA"/>
</dbReference>
<feature type="compositionally biased region" description="Low complexity" evidence="1">
    <location>
        <begin position="332"/>
        <end position="346"/>
    </location>
</feature>